<dbReference type="AlphaFoldDB" id="A0A3D9FI19"/>
<dbReference type="Proteomes" id="UP000256310">
    <property type="component" value="Unassembled WGS sequence"/>
</dbReference>
<proteinExistence type="predicted"/>
<dbReference type="OrthoDB" id="7426653at2"/>
<evidence type="ECO:0000256" key="1">
    <source>
        <dbReference type="SAM" id="SignalP"/>
    </source>
</evidence>
<organism evidence="2 3">
    <name type="scientific">Parasphingopyxis lamellibrachiae</name>
    <dbReference type="NCBI Taxonomy" id="680125"/>
    <lineage>
        <taxon>Bacteria</taxon>
        <taxon>Pseudomonadati</taxon>
        <taxon>Pseudomonadota</taxon>
        <taxon>Alphaproteobacteria</taxon>
        <taxon>Sphingomonadales</taxon>
        <taxon>Sphingomonadaceae</taxon>
        <taxon>Parasphingopyxis</taxon>
    </lineage>
</organism>
<gene>
    <name evidence="2" type="ORF">DFR46_2266</name>
</gene>
<dbReference type="EMBL" id="QRDP01000004">
    <property type="protein sequence ID" value="RED17227.1"/>
    <property type="molecule type" value="Genomic_DNA"/>
</dbReference>
<feature type="signal peptide" evidence="1">
    <location>
        <begin position="1"/>
        <end position="21"/>
    </location>
</feature>
<keyword evidence="3" id="KW-1185">Reference proteome</keyword>
<comment type="caution">
    <text evidence="2">The sequence shown here is derived from an EMBL/GenBank/DDBJ whole genome shotgun (WGS) entry which is preliminary data.</text>
</comment>
<protein>
    <recommendedName>
        <fullName evidence="4">Invasion protein IalB</fullName>
    </recommendedName>
</protein>
<keyword evidence="1" id="KW-0732">Signal</keyword>
<evidence type="ECO:0000313" key="2">
    <source>
        <dbReference type="EMBL" id="RED17227.1"/>
    </source>
</evidence>
<sequence>MRAPVALLLLAALCLPTAALARDSLGVFGNWGAFRDPDTPRCYAIARPDRQRRGDWEPFASVGSWPERDRRGQVHFRLRREMQDGSTPVLTIGSRRFELVGRGPDAWAANSRDDTAIVAAMRNGSSMRIEARTGRAGRFVDTYTLRGAASAIDAAAIGCAG</sequence>
<feature type="chain" id="PRO_5017648557" description="Invasion protein IalB" evidence="1">
    <location>
        <begin position="22"/>
        <end position="161"/>
    </location>
</feature>
<name>A0A3D9FI19_9SPHN</name>
<evidence type="ECO:0008006" key="4">
    <source>
        <dbReference type="Google" id="ProtNLM"/>
    </source>
</evidence>
<dbReference type="RefSeq" id="WP_116236525.1">
    <property type="nucleotide sequence ID" value="NZ_QRDP01000004.1"/>
</dbReference>
<accession>A0A3D9FI19</accession>
<reference evidence="2 3" key="1">
    <citation type="submission" date="2018-07" db="EMBL/GenBank/DDBJ databases">
        <title>Genomic Encyclopedia of Type Strains, Phase IV (KMG-IV): sequencing the most valuable type-strain genomes for metagenomic binning, comparative biology and taxonomic classification.</title>
        <authorList>
            <person name="Goeker M."/>
        </authorList>
    </citation>
    <scope>NUCLEOTIDE SEQUENCE [LARGE SCALE GENOMIC DNA]</scope>
    <source>
        <strain evidence="2 3">DSM 26725</strain>
    </source>
</reference>
<evidence type="ECO:0000313" key="3">
    <source>
        <dbReference type="Proteomes" id="UP000256310"/>
    </source>
</evidence>